<dbReference type="NCBIfam" id="TIGR01180">
    <property type="entry name" value="aman2_put"/>
    <property type="match status" value="1"/>
</dbReference>
<dbReference type="OrthoDB" id="9804511at2"/>
<evidence type="ECO:0000313" key="2">
    <source>
        <dbReference type="EMBL" id="SDE71139.1"/>
    </source>
</evidence>
<dbReference type="Gene3D" id="2.70.98.10">
    <property type="match status" value="1"/>
</dbReference>
<name>A0A1G7F5J9_9BACT</name>
<dbReference type="PANTHER" id="PTHR12143:SF43">
    <property type="entry name" value="PUTATIVE-RELATED"/>
    <property type="match status" value="1"/>
</dbReference>
<accession>A0A1G7F5J9</accession>
<dbReference type="GO" id="GO:0005829">
    <property type="term" value="C:cytosol"/>
    <property type="evidence" value="ECO:0007669"/>
    <property type="project" value="TreeGrafter"/>
</dbReference>
<sequence>MAATRRDFLKGTGALAVAAGTPALTAEAAVQKHSAASTTQAHTGALSDYVNVLQGTNSNPQFSRGNTLPIVAEPFGMAHWTLESRSGSPWMFSPIDQRIQGFRLTHQLSPWLSDYGFTTILPVTGEPDVRASARATSYRPDELVAHPYGFKMNLLRYCIDAELTPTCRGAVLRATSRLGDDISLVIDVPEKGAEFQWDANSGTLHWKTSASAGGTPDGFATYYILRAGKGATFEQKALKSNAPGRNNSGSMVGVLHLKSAKAEVAITHSFISFDQAHRNINTEIGTSSFDEVQAKTKAMWEEHLRAVVIHGATETQMKTFYSCLYRTVLFPRIWHEIDANGKAVHMSPYTNKLTPGVMYADHGYWDVYRAWYPMMTLLYPERLGEILQSWVNAGTEGGWMPQFPCPGYRACMTGSLIDSLFGDAVVKDIPGFDREAAYQLLKKHATQVGDPSKGYGRRGSASYQKLGYVPNDEVEQACVESLDAHYGDFCIGQIAAKLGHTEDAAFFAKRSKNWRMMWDPQVKFFRGKNADGKWAPEFRQYQWGSPYVEGGAWQHRWSVPHEPEAMMNEAFGGKETFVAELVNCVEQEPRFEVGVYHQEIHEMSEMAAVRFGQYAHSNQPSHHILWMFTIGGRPDLTQKWVRKVLDELYSPEQFSGDEDTGSMAAWYVLASLGLYTLCPGKPEWMLGSPMWQKAEVRRGLKGSSFTVEAAGDPATKPYRAGLAVDGKAHSGDVISHGDLVKAATLRFTVKA</sequence>
<dbReference type="PANTHER" id="PTHR12143">
    <property type="entry name" value="PEPTIDE N-GLYCANASE PNGASE -RELATED"/>
    <property type="match status" value="1"/>
</dbReference>
<evidence type="ECO:0000259" key="1">
    <source>
        <dbReference type="Pfam" id="PF07971"/>
    </source>
</evidence>
<dbReference type="Gene3D" id="3.30.2080.10">
    <property type="entry name" value="GH92 mannosidase domain"/>
    <property type="match status" value="1"/>
</dbReference>
<dbReference type="EMBL" id="LT629690">
    <property type="protein sequence ID" value="SDE71139.1"/>
    <property type="molecule type" value="Genomic_DNA"/>
</dbReference>
<dbReference type="InterPro" id="IPR014718">
    <property type="entry name" value="GH-type_carb-bd"/>
</dbReference>
<dbReference type="AlphaFoldDB" id="A0A1G7F5J9"/>
<dbReference type="InterPro" id="IPR005887">
    <property type="entry name" value="GH92_a_mannosidase_put"/>
</dbReference>
<dbReference type="InterPro" id="IPR006311">
    <property type="entry name" value="TAT_signal"/>
</dbReference>
<protein>
    <submittedName>
        <fullName evidence="2">Alpha-1,2-mannosidase, putative</fullName>
    </submittedName>
</protein>
<dbReference type="NCBIfam" id="TIGR01409">
    <property type="entry name" value="TAT_signal_seq"/>
    <property type="match status" value="1"/>
</dbReference>
<dbReference type="GO" id="GO:0030246">
    <property type="term" value="F:carbohydrate binding"/>
    <property type="evidence" value="ECO:0007669"/>
    <property type="project" value="InterPro"/>
</dbReference>
<dbReference type="GO" id="GO:0000224">
    <property type="term" value="F:peptide-N4-(N-acetyl-beta-glucosaminyl)asparagine amidase activity"/>
    <property type="evidence" value="ECO:0007669"/>
    <property type="project" value="TreeGrafter"/>
</dbReference>
<dbReference type="InterPro" id="IPR012939">
    <property type="entry name" value="Glyco_hydro_92"/>
</dbReference>
<dbReference type="RefSeq" id="WP_083343523.1">
    <property type="nucleotide sequence ID" value="NZ_LT629690.1"/>
</dbReference>
<dbReference type="Gene3D" id="1.20.1610.10">
    <property type="entry name" value="alpha-1,2-mannosidases domains"/>
    <property type="match status" value="1"/>
</dbReference>
<dbReference type="InterPro" id="IPR050883">
    <property type="entry name" value="PNGase"/>
</dbReference>
<dbReference type="InterPro" id="IPR008928">
    <property type="entry name" value="6-hairpin_glycosidase_sf"/>
</dbReference>
<dbReference type="Proteomes" id="UP000182427">
    <property type="component" value="Chromosome I"/>
</dbReference>
<proteinExistence type="predicted"/>
<feature type="domain" description="Glycosyl hydrolase family 92" evidence="1">
    <location>
        <begin position="275"/>
        <end position="750"/>
    </location>
</feature>
<reference evidence="2 3" key="1">
    <citation type="submission" date="2016-10" db="EMBL/GenBank/DDBJ databases">
        <authorList>
            <person name="de Groot N.N."/>
        </authorList>
    </citation>
    <scope>NUCLEOTIDE SEQUENCE [LARGE SCALE GENOMIC DNA]</scope>
    <source>
        <strain evidence="2 3">GAS232</strain>
    </source>
</reference>
<dbReference type="SUPFAM" id="SSF48208">
    <property type="entry name" value="Six-hairpin glycosidases"/>
    <property type="match status" value="1"/>
</dbReference>
<dbReference type="PROSITE" id="PS51318">
    <property type="entry name" value="TAT"/>
    <property type="match status" value="1"/>
</dbReference>
<dbReference type="InterPro" id="IPR019546">
    <property type="entry name" value="TAT_signal_bac_arc"/>
</dbReference>
<keyword evidence="3" id="KW-1185">Reference proteome</keyword>
<dbReference type="GO" id="GO:0006516">
    <property type="term" value="P:glycoprotein catabolic process"/>
    <property type="evidence" value="ECO:0007669"/>
    <property type="project" value="TreeGrafter"/>
</dbReference>
<organism evidence="2 3">
    <name type="scientific">Terriglobus roseus</name>
    <dbReference type="NCBI Taxonomy" id="392734"/>
    <lineage>
        <taxon>Bacteria</taxon>
        <taxon>Pseudomonadati</taxon>
        <taxon>Acidobacteriota</taxon>
        <taxon>Terriglobia</taxon>
        <taxon>Terriglobales</taxon>
        <taxon>Acidobacteriaceae</taxon>
        <taxon>Terriglobus</taxon>
    </lineage>
</organism>
<evidence type="ECO:0000313" key="3">
    <source>
        <dbReference type="Proteomes" id="UP000182427"/>
    </source>
</evidence>
<dbReference type="Gene3D" id="1.20.1050.60">
    <property type="entry name" value="alpha-1,2-mannosidase"/>
    <property type="match status" value="1"/>
</dbReference>
<gene>
    <name evidence="2" type="ORF">SAMN05444167_0222</name>
</gene>
<dbReference type="GO" id="GO:0005975">
    <property type="term" value="P:carbohydrate metabolic process"/>
    <property type="evidence" value="ECO:0007669"/>
    <property type="project" value="InterPro"/>
</dbReference>
<dbReference type="Pfam" id="PF07971">
    <property type="entry name" value="Glyco_hydro_92"/>
    <property type="match status" value="1"/>
</dbReference>